<dbReference type="InterPro" id="IPR005490">
    <property type="entry name" value="LD_TPept_cat_dom"/>
</dbReference>
<dbReference type="EMBL" id="CP044463">
    <property type="protein sequence ID" value="QIC66541.1"/>
    <property type="molecule type" value="Genomic_DNA"/>
</dbReference>
<reference evidence="11 12" key="1">
    <citation type="submission" date="2019-09" db="EMBL/GenBank/DDBJ databases">
        <title>Non-baumannii Acinetobacter spp. carrying blaNDM-1 isolated in China.</title>
        <authorList>
            <person name="Cui C."/>
            <person name="Chen C."/>
            <person name="Sun J."/>
            <person name="Liu Y."/>
        </authorList>
    </citation>
    <scope>NUCLEOTIDE SEQUENCE [LARGE SCALE GENOMIC DNA]</scope>
    <source>
        <strain evidence="11 12">HZE23-1</strain>
    </source>
</reference>
<keyword evidence="6 9" id="KW-0133">Cell shape</keyword>
<evidence type="ECO:0000256" key="1">
    <source>
        <dbReference type="ARBA" id="ARBA00004752"/>
    </source>
</evidence>
<evidence type="ECO:0000313" key="12">
    <source>
        <dbReference type="Proteomes" id="UP000503505"/>
    </source>
</evidence>
<keyword evidence="8 9" id="KW-0961">Cell wall biogenesis/degradation</keyword>
<dbReference type="InterPro" id="IPR050979">
    <property type="entry name" value="LD-transpeptidase"/>
</dbReference>
<comment type="pathway">
    <text evidence="1 9">Cell wall biogenesis; peptidoglycan biosynthesis.</text>
</comment>
<evidence type="ECO:0000313" key="11">
    <source>
        <dbReference type="EMBL" id="QIC66541.1"/>
    </source>
</evidence>
<feature type="domain" description="L,D-TPase catalytic" evidence="10">
    <location>
        <begin position="9"/>
        <end position="162"/>
    </location>
</feature>
<keyword evidence="3" id="KW-0328">Glycosyltransferase</keyword>
<keyword evidence="7 9" id="KW-0573">Peptidoglycan synthesis</keyword>
<dbReference type="PANTHER" id="PTHR30582">
    <property type="entry name" value="L,D-TRANSPEPTIDASE"/>
    <property type="match status" value="1"/>
</dbReference>
<dbReference type="CDD" id="cd16913">
    <property type="entry name" value="YkuD_like"/>
    <property type="match status" value="1"/>
</dbReference>
<dbReference type="GO" id="GO:0071555">
    <property type="term" value="P:cell wall organization"/>
    <property type="evidence" value="ECO:0007669"/>
    <property type="project" value="UniProtKB-UniRule"/>
</dbReference>
<evidence type="ECO:0000256" key="6">
    <source>
        <dbReference type="ARBA" id="ARBA00022960"/>
    </source>
</evidence>
<sequence length="168" mass="18977">MQQWTIEQADIQIDLAAQKLYLPHFAKSYSISSGKNGIGEMENSGKTPRGWHKVAQKIGADIPLNSVFIARQATGEIYSESLAAEFPNRDWILTRILWLSGLEDGFNCGEGCDTYRRYIYIHGTPDTEPMGIPMSHGCIRIRNTDLIELFDLVNEQALVYISEHSLEK</sequence>
<evidence type="ECO:0000256" key="4">
    <source>
        <dbReference type="ARBA" id="ARBA00022679"/>
    </source>
</evidence>
<feature type="active site" description="Nucleophile" evidence="9">
    <location>
        <position position="138"/>
    </location>
</feature>
<dbReference type="Proteomes" id="UP000503505">
    <property type="component" value="Chromosome"/>
</dbReference>
<evidence type="ECO:0000256" key="7">
    <source>
        <dbReference type="ARBA" id="ARBA00022984"/>
    </source>
</evidence>
<name>A0AAE6WUD8_9GAMM</name>
<keyword evidence="5" id="KW-0378">Hydrolase</keyword>
<dbReference type="RefSeq" id="WP_071321163.1">
    <property type="nucleotide sequence ID" value="NZ_CP030754.1"/>
</dbReference>
<evidence type="ECO:0000256" key="5">
    <source>
        <dbReference type="ARBA" id="ARBA00022801"/>
    </source>
</evidence>
<dbReference type="AlphaFoldDB" id="A0AAE6WUD8"/>
<evidence type="ECO:0000256" key="8">
    <source>
        <dbReference type="ARBA" id="ARBA00023316"/>
    </source>
</evidence>
<dbReference type="GO" id="GO:0016757">
    <property type="term" value="F:glycosyltransferase activity"/>
    <property type="evidence" value="ECO:0007669"/>
    <property type="project" value="UniProtKB-KW"/>
</dbReference>
<dbReference type="NCBIfam" id="NF040925">
    <property type="entry name" value="LD_carbox_ElsL"/>
    <property type="match status" value="1"/>
</dbReference>
<dbReference type="PROSITE" id="PS52029">
    <property type="entry name" value="LD_TPASE"/>
    <property type="match status" value="1"/>
</dbReference>
<comment type="similarity">
    <text evidence="2">Belongs to the YkuD family.</text>
</comment>
<feature type="active site" description="Proton donor/acceptor" evidence="9">
    <location>
        <position position="122"/>
    </location>
</feature>
<evidence type="ECO:0000256" key="3">
    <source>
        <dbReference type="ARBA" id="ARBA00022676"/>
    </source>
</evidence>
<dbReference type="InterPro" id="IPR038063">
    <property type="entry name" value="Transpep_catalytic_dom"/>
</dbReference>
<dbReference type="Pfam" id="PF03734">
    <property type="entry name" value="YkuD"/>
    <property type="match status" value="1"/>
</dbReference>
<dbReference type="GO" id="GO:0008360">
    <property type="term" value="P:regulation of cell shape"/>
    <property type="evidence" value="ECO:0007669"/>
    <property type="project" value="UniProtKB-UniRule"/>
</dbReference>
<keyword evidence="4" id="KW-0808">Transferase</keyword>
<evidence type="ECO:0000256" key="2">
    <source>
        <dbReference type="ARBA" id="ARBA00005992"/>
    </source>
</evidence>
<dbReference type="Gene3D" id="2.40.440.10">
    <property type="entry name" value="L,D-transpeptidase catalytic domain-like"/>
    <property type="match status" value="1"/>
</dbReference>
<dbReference type="GO" id="GO:0071972">
    <property type="term" value="F:peptidoglycan L,D-transpeptidase activity"/>
    <property type="evidence" value="ECO:0007669"/>
    <property type="project" value="TreeGrafter"/>
</dbReference>
<dbReference type="GO" id="GO:0005576">
    <property type="term" value="C:extracellular region"/>
    <property type="evidence" value="ECO:0007669"/>
    <property type="project" value="TreeGrafter"/>
</dbReference>
<organism evidence="11 12">
    <name type="scientific">Acinetobacter schindleri</name>
    <dbReference type="NCBI Taxonomy" id="108981"/>
    <lineage>
        <taxon>Bacteria</taxon>
        <taxon>Pseudomonadati</taxon>
        <taxon>Pseudomonadota</taxon>
        <taxon>Gammaproteobacteria</taxon>
        <taxon>Moraxellales</taxon>
        <taxon>Moraxellaceae</taxon>
        <taxon>Acinetobacter</taxon>
    </lineage>
</organism>
<dbReference type="GO" id="GO:0018104">
    <property type="term" value="P:peptidoglycan-protein cross-linking"/>
    <property type="evidence" value="ECO:0007669"/>
    <property type="project" value="TreeGrafter"/>
</dbReference>
<dbReference type="PANTHER" id="PTHR30582:SF24">
    <property type="entry name" value="L,D-TRANSPEPTIDASE ERFK_SRFK-RELATED"/>
    <property type="match status" value="1"/>
</dbReference>
<gene>
    <name evidence="11" type="ORF">FSC10_03790</name>
</gene>
<protein>
    <submittedName>
        <fullName evidence="11">L,D-transpeptidase</fullName>
    </submittedName>
</protein>
<evidence type="ECO:0000259" key="10">
    <source>
        <dbReference type="PROSITE" id="PS52029"/>
    </source>
</evidence>
<evidence type="ECO:0000256" key="9">
    <source>
        <dbReference type="PROSITE-ProRule" id="PRU01373"/>
    </source>
</evidence>
<dbReference type="SUPFAM" id="SSF141523">
    <property type="entry name" value="L,D-transpeptidase catalytic domain-like"/>
    <property type="match status" value="1"/>
</dbReference>
<accession>A0AAE6WUD8</accession>
<proteinExistence type="inferred from homology"/>